<evidence type="ECO:0008006" key="3">
    <source>
        <dbReference type="Google" id="ProtNLM"/>
    </source>
</evidence>
<reference evidence="1" key="1">
    <citation type="journal article" date="2022" name="Int. J. Mol. Sci.">
        <title>Draft Genome of Tanacetum Coccineum: Genomic Comparison of Closely Related Tanacetum-Family Plants.</title>
        <authorList>
            <person name="Yamashiro T."/>
            <person name="Shiraishi A."/>
            <person name="Nakayama K."/>
            <person name="Satake H."/>
        </authorList>
    </citation>
    <scope>NUCLEOTIDE SEQUENCE</scope>
</reference>
<proteinExistence type="predicted"/>
<dbReference type="EMBL" id="BQNB010015723">
    <property type="protein sequence ID" value="GJT43373.1"/>
    <property type="molecule type" value="Genomic_DNA"/>
</dbReference>
<keyword evidence="2" id="KW-1185">Reference proteome</keyword>
<protein>
    <recommendedName>
        <fullName evidence="3">Retrotransposon gag domain-containing protein</fullName>
    </recommendedName>
</protein>
<evidence type="ECO:0000313" key="1">
    <source>
        <dbReference type="EMBL" id="GJT43373.1"/>
    </source>
</evidence>
<accession>A0ABQ5DWN3</accession>
<gene>
    <name evidence="1" type="ORF">Tco_0952088</name>
</gene>
<sequence>MASSGSDQNAKYALSKLSQMATVTEYESEFVILANQVTGISANLLKSFYISGLKLDLQCLLLRSNPKTLEKDFSLTRAAETRFTNLDICEFLRSNPLTLGEDFFKARIIEVRFETIAKKKKEHIVEKKIDVILPLEGEFASPKAGGSLNADEYIGVEKVVVGGEAVEVGEDELNRVILTLKDGGGEFDGRLNEINLNLSEELVDSQSAYSSYHLEGKWKAKEEKKGVGCGSGRHENYMSGRRDCVRIRIWDPGIKRAFQDVTLRARRQERMLRRQEQQRLAKDAKIQRRIWDPGITSFSRHHLEGKVDSKEWGMIRLGIVRVLELAGGVMEEFSNPSGPRKELVNSHSSELMQLMKVLHSFL</sequence>
<comment type="caution">
    <text evidence="1">The sequence shown here is derived from an EMBL/GenBank/DDBJ whole genome shotgun (WGS) entry which is preliminary data.</text>
</comment>
<reference evidence="1" key="2">
    <citation type="submission" date="2022-01" db="EMBL/GenBank/DDBJ databases">
        <authorList>
            <person name="Yamashiro T."/>
            <person name="Shiraishi A."/>
            <person name="Satake H."/>
            <person name="Nakayama K."/>
        </authorList>
    </citation>
    <scope>NUCLEOTIDE SEQUENCE</scope>
</reference>
<evidence type="ECO:0000313" key="2">
    <source>
        <dbReference type="Proteomes" id="UP001151760"/>
    </source>
</evidence>
<organism evidence="1 2">
    <name type="scientific">Tanacetum coccineum</name>
    <dbReference type="NCBI Taxonomy" id="301880"/>
    <lineage>
        <taxon>Eukaryota</taxon>
        <taxon>Viridiplantae</taxon>
        <taxon>Streptophyta</taxon>
        <taxon>Embryophyta</taxon>
        <taxon>Tracheophyta</taxon>
        <taxon>Spermatophyta</taxon>
        <taxon>Magnoliopsida</taxon>
        <taxon>eudicotyledons</taxon>
        <taxon>Gunneridae</taxon>
        <taxon>Pentapetalae</taxon>
        <taxon>asterids</taxon>
        <taxon>campanulids</taxon>
        <taxon>Asterales</taxon>
        <taxon>Asteraceae</taxon>
        <taxon>Asteroideae</taxon>
        <taxon>Anthemideae</taxon>
        <taxon>Anthemidinae</taxon>
        <taxon>Tanacetum</taxon>
    </lineage>
</organism>
<name>A0ABQ5DWN3_9ASTR</name>
<dbReference type="Proteomes" id="UP001151760">
    <property type="component" value="Unassembled WGS sequence"/>
</dbReference>